<feature type="domain" description="HTH araC/xylS-type" evidence="5">
    <location>
        <begin position="205"/>
        <end position="313"/>
    </location>
</feature>
<evidence type="ECO:0000259" key="5">
    <source>
        <dbReference type="PROSITE" id="PS01124"/>
    </source>
</evidence>
<gene>
    <name evidence="6" type="ORF">ACFO6W_01685</name>
</gene>
<evidence type="ECO:0000313" key="7">
    <source>
        <dbReference type="Proteomes" id="UP001596023"/>
    </source>
</evidence>
<feature type="transmembrane region" description="Helical" evidence="4">
    <location>
        <begin position="16"/>
        <end position="34"/>
    </location>
</feature>
<keyword evidence="1" id="KW-0805">Transcription regulation</keyword>
<keyword evidence="7" id="KW-1185">Reference proteome</keyword>
<dbReference type="SMART" id="SM00342">
    <property type="entry name" value="HTH_ARAC"/>
    <property type="match status" value="1"/>
</dbReference>
<sequence>MNNELQEQDIIRKKVCIWYLYIIVMILSVFTVFYIKEDINPLKNLFLIYGIVHIPLIFFAYRFNYGLLKYFVLVYIVYHSFFLYANALFYWLFGQTTAFIWFLIIPVAAMIFFQRKVVILFSIYAFALICSVFIVVPFIPEGYCQRPTDHQLMLVNILTIVISICCICFFLYYLNLINLIKELQLSKYRIRDEKITTDTDNIKFENLYINILNYFSEKKPYCNPNFTIVQLAEDLNSNVKYISKIIIIKEKVNFSIFLNKYRINLVKELIAMNYHNKYTIRHIYTSAGFRHQATFNKVFKNIEGITPSEYIKRNNTKW</sequence>
<organism evidence="6 7">
    <name type="scientific">Dysgonomonas termitidis</name>
    <dbReference type="NCBI Taxonomy" id="1516126"/>
    <lineage>
        <taxon>Bacteria</taxon>
        <taxon>Pseudomonadati</taxon>
        <taxon>Bacteroidota</taxon>
        <taxon>Bacteroidia</taxon>
        <taxon>Bacteroidales</taxon>
        <taxon>Dysgonomonadaceae</taxon>
        <taxon>Dysgonomonas</taxon>
    </lineage>
</organism>
<feature type="transmembrane region" description="Helical" evidence="4">
    <location>
        <begin position="98"/>
        <end position="113"/>
    </location>
</feature>
<keyword evidence="4" id="KW-1133">Transmembrane helix</keyword>
<dbReference type="InterPro" id="IPR018060">
    <property type="entry name" value="HTH_AraC"/>
</dbReference>
<dbReference type="Proteomes" id="UP001596023">
    <property type="component" value="Unassembled WGS sequence"/>
</dbReference>
<keyword evidence="4" id="KW-0812">Transmembrane</keyword>
<name>A0ABV9KRQ4_9BACT</name>
<dbReference type="Pfam" id="PF12833">
    <property type="entry name" value="HTH_18"/>
    <property type="match status" value="1"/>
</dbReference>
<dbReference type="PANTHER" id="PTHR43280">
    <property type="entry name" value="ARAC-FAMILY TRANSCRIPTIONAL REGULATOR"/>
    <property type="match status" value="1"/>
</dbReference>
<protein>
    <submittedName>
        <fullName evidence="6">Helix-turn-helix domain-containing protein</fullName>
    </submittedName>
</protein>
<dbReference type="Gene3D" id="1.10.10.60">
    <property type="entry name" value="Homeodomain-like"/>
    <property type="match status" value="1"/>
</dbReference>
<reference evidence="7" key="1">
    <citation type="journal article" date="2019" name="Int. J. Syst. Evol. Microbiol.">
        <title>The Global Catalogue of Microorganisms (GCM) 10K type strain sequencing project: providing services to taxonomists for standard genome sequencing and annotation.</title>
        <authorList>
            <consortium name="The Broad Institute Genomics Platform"/>
            <consortium name="The Broad Institute Genome Sequencing Center for Infectious Disease"/>
            <person name="Wu L."/>
            <person name="Ma J."/>
        </authorList>
    </citation>
    <scope>NUCLEOTIDE SEQUENCE [LARGE SCALE GENOMIC DNA]</scope>
    <source>
        <strain evidence="7">CCUG 66188</strain>
    </source>
</reference>
<dbReference type="InterPro" id="IPR009057">
    <property type="entry name" value="Homeodomain-like_sf"/>
</dbReference>
<dbReference type="PANTHER" id="PTHR43280:SF29">
    <property type="entry name" value="ARAC-FAMILY TRANSCRIPTIONAL REGULATOR"/>
    <property type="match status" value="1"/>
</dbReference>
<feature type="transmembrane region" description="Helical" evidence="4">
    <location>
        <begin position="152"/>
        <end position="174"/>
    </location>
</feature>
<dbReference type="PROSITE" id="PS01124">
    <property type="entry name" value="HTH_ARAC_FAMILY_2"/>
    <property type="match status" value="1"/>
</dbReference>
<keyword evidence="4" id="KW-0472">Membrane</keyword>
<comment type="caution">
    <text evidence="6">The sequence shown here is derived from an EMBL/GenBank/DDBJ whole genome shotgun (WGS) entry which is preliminary data.</text>
</comment>
<accession>A0ABV9KRQ4</accession>
<keyword evidence="3" id="KW-0804">Transcription</keyword>
<dbReference type="RefSeq" id="WP_379993571.1">
    <property type="nucleotide sequence ID" value="NZ_JBHSGN010000010.1"/>
</dbReference>
<proteinExistence type="predicted"/>
<feature type="transmembrane region" description="Helical" evidence="4">
    <location>
        <begin position="46"/>
        <end position="63"/>
    </location>
</feature>
<dbReference type="EMBL" id="JBHSGN010000010">
    <property type="protein sequence ID" value="MFC4672396.1"/>
    <property type="molecule type" value="Genomic_DNA"/>
</dbReference>
<evidence type="ECO:0000256" key="3">
    <source>
        <dbReference type="ARBA" id="ARBA00023163"/>
    </source>
</evidence>
<dbReference type="SUPFAM" id="SSF46689">
    <property type="entry name" value="Homeodomain-like"/>
    <property type="match status" value="1"/>
</dbReference>
<feature type="transmembrane region" description="Helical" evidence="4">
    <location>
        <begin position="118"/>
        <end position="140"/>
    </location>
</feature>
<evidence type="ECO:0000256" key="2">
    <source>
        <dbReference type="ARBA" id="ARBA00023125"/>
    </source>
</evidence>
<evidence type="ECO:0000256" key="1">
    <source>
        <dbReference type="ARBA" id="ARBA00023015"/>
    </source>
</evidence>
<evidence type="ECO:0000256" key="4">
    <source>
        <dbReference type="SAM" id="Phobius"/>
    </source>
</evidence>
<feature type="transmembrane region" description="Helical" evidence="4">
    <location>
        <begin position="70"/>
        <end position="92"/>
    </location>
</feature>
<evidence type="ECO:0000313" key="6">
    <source>
        <dbReference type="EMBL" id="MFC4672396.1"/>
    </source>
</evidence>
<keyword evidence="2" id="KW-0238">DNA-binding</keyword>